<dbReference type="AlphaFoldDB" id="A0A0G9K7X6"/>
<evidence type="ECO:0000313" key="2">
    <source>
        <dbReference type="Proteomes" id="UP000035514"/>
    </source>
</evidence>
<dbReference type="PATRIC" id="fig|1447256.3.peg.374"/>
<evidence type="ECO:0008006" key="3">
    <source>
        <dbReference type="Google" id="ProtNLM"/>
    </source>
</evidence>
<sequence>MSKKNKKTFTNNKQQTVKVRDLTRYKNILKPLFELPVHNSWLDDETIDKIMRDGTVIAAIGNRKASTLKKEILIECENKSYKEALEDAFSFNVIDSILDIPYYGFGVYEINWSVNNGIIIPTLHERNYKNFILDNGKLKFNGLGYAEDIPFDKAIAATYKAKPNKPYGQPLIQTLFWLVEFKNASLQFWVELLERFGTPWVIGKTEGDKNALADEIYNMLGGDGAVLDTEDDIKIETVKDGGNFKELVEYIDNQIREVILGGNLTANVQGGSLAAANVHNEVREDLAQADENIVNQIIRELIWTFQKVNNTQHQIKGKLKDKDDPNKELADRDKVIHDMGFKPTKEYIEATYNIKVIEIEQKNNSLIANSNISRANPIILNKLPQDELERNINNIDFSNLTLTFHKQILEIVNKSESYEEMLDNLFKAYPTFDTKELEDSLNQYLANASLLGVASIEDENPNG</sequence>
<proteinExistence type="predicted"/>
<name>A0A0G9K7X6_9BACT</name>
<dbReference type="EMBL" id="JAIQ01000050">
    <property type="protein sequence ID" value="KLE01900.1"/>
    <property type="molecule type" value="Genomic_DNA"/>
</dbReference>
<comment type="caution">
    <text evidence="1">The sequence shown here is derived from an EMBL/GenBank/DDBJ whole genome shotgun (WGS) entry which is preliminary data.</text>
</comment>
<protein>
    <recommendedName>
        <fullName evidence="3">Portal protein</fullName>
    </recommendedName>
</protein>
<reference evidence="1 2" key="1">
    <citation type="submission" date="2014-01" db="EMBL/GenBank/DDBJ databases">
        <title>Development of a Comparative Genomic Fingerprinting Assay for High Resolution Genotyping of Arcobacter butzleri.</title>
        <authorList>
            <person name="Webb A.L."/>
            <person name="Inglis G.D."/>
            <person name="Kruczkiewicz P."/>
            <person name="Selinger L.B."/>
            <person name="Taboada E.N."/>
        </authorList>
    </citation>
    <scope>NUCLEOTIDE SEQUENCE [LARGE SCALE GENOMIC DNA]</scope>
    <source>
        <strain evidence="1 2">L348</strain>
    </source>
</reference>
<gene>
    <name evidence="1" type="ORF">AA20_01945</name>
</gene>
<dbReference type="RefSeq" id="WP_046996177.1">
    <property type="nucleotide sequence ID" value="NZ_JAIQ01000050.1"/>
</dbReference>
<accession>A0A0G9K7X6</accession>
<dbReference type="Proteomes" id="UP000035514">
    <property type="component" value="Unassembled WGS sequence"/>
</dbReference>
<evidence type="ECO:0000313" key="1">
    <source>
        <dbReference type="EMBL" id="KLE01900.1"/>
    </source>
</evidence>
<organism evidence="1 2">
    <name type="scientific">Aliarcobacter butzleri L348</name>
    <dbReference type="NCBI Taxonomy" id="1447256"/>
    <lineage>
        <taxon>Bacteria</taxon>
        <taxon>Pseudomonadati</taxon>
        <taxon>Campylobacterota</taxon>
        <taxon>Epsilonproteobacteria</taxon>
        <taxon>Campylobacterales</taxon>
        <taxon>Arcobacteraceae</taxon>
        <taxon>Aliarcobacter</taxon>
    </lineage>
</organism>
<dbReference type="InterPro" id="IPR009279">
    <property type="entry name" value="Portal_Mu"/>
</dbReference>
<dbReference type="Pfam" id="PF06074">
    <property type="entry name" value="Portal_Mu"/>
    <property type="match status" value="1"/>
</dbReference>